<evidence type="ECO:0000313" key="1">
    <source>
        <dbReference type="EMBL" id="RPE14190.1"/>
    </source>
</evidence>
<dbReference type="AlphaFoldDB" id="A0A3N4QDZ2"/>
<protein>
    <recommendedName>
        <fullName evidence="3">DUF481 domain-containing protein</fullName>
    </recommendedName>
</protein>
<keyword evidence="2" id="KW-1185">Reference proteome</keyword>
<gene>
    <name evidence="1" type="ORF">EGT74_11995</name>
</gene>
<reference evidence="1 2" key="1">
    <citation type="submission" date="2018-11" db="EMBL/GenBank/DDBJ databases">
        <title>Chitinophaga lutea sp.nov., isolate from arsenic contaminated soil.</title>
        <authorList>
            <person name="Zong Y."/>
        </authorList>
    </citation>
    <scope>NUCLEOTIDE SEQUENCE [LARGE SCALE GENOMIC DNA]</scope>
    <source>
        <strain evidence="1 2">ZY74</strain>
    </source>
</reference>
<sequence length="275" mass="29679">MCSLSAYAQTDSAAAADKKTTFTIGALYTNNASYYGQKAEEAMPYVAASAALRFGSGIYFTGTAFRLLNDSGRVVSAGSAGAGIAFNLSKKLTADLGYSYTFYPANSPFLQAASPHSANASLQYEYFLTSGLQLDYNFGKEQDAFLTFSTEKLISLGSLAKGKDLITLTPAVEITGGSQRFYQTYVTEKRYRDSILGLPVPPIFNVPGTGTETTTTTSSATRFSMLSYNLRVPLAYNRAHYMIEAAYQLSVLDKNAQTGGGTANSFFSCSIYYQF</sequence>
<dbReference type="EMBL" id="RPDH01000001">
    <property type="protein sequence ID" value="RPE14190.1"/>
    <property type="molecule type" value="Genomic_DNA"/>
</dbReference>
<evidence type="ECO:0000313" key="2">
    <source>
        <dbReference type="Proteomes" id="UP000278351"/>
    </source>
</evidence>
<organism evidence="1 2">
    <name type="scientific">Chitinophaga lutea</name>
    <dbReference type="NCBI Taxonomy" id="2488634"/>
    <lineage>
        <taxon>Bacteria</taxon>
        <taxon>Pseudomonadati</taxon>
        <taxon>Bacteroidota</taxon>
        <taxon>Chitinophagia</taxon>
        <taxon>Chitinophagales</taxon>
        <taxon>Chitinophagaceae</taxon>
        <taxon>Chitinophaga</taxon>
    </lineage>
</organism>
<dbReference type="Proteomes" id="UP000278351">
    <property type="component" value="Unassembled WGS sequence"/>
</dbReference>
<proteinExistence type="predicted"/>
<accession>A0A3N4QDZ2</accession>
<evidence type="ECO:0008006" key="3">
    <source>
        <dbReference type="Google" id="ProtNLM"/>
    </source>
</evidence>
<comment type="caution">
    <text evidence="1">The sequence shown here is derived from an EMBL/GenBank/DDBJ whole genome shotgun (WGS) entry which is preliminary data.</text>
</comment>
<name>A0A3N4QDZ2_9BACT</name>